<gene>
    <name evidence="2" type="ORF">BECKLPF1236B_GA0070989_10049</name>
</gene>
<sequence length="221" mass="25319">MYIIWNKKEHYVINDYPDESGIGKAAKELYPAFDPETMALFCTELPPARIIPCYENLLGHFNVGEDGLLTEKSLEEKAKAGGIRFDPARLAEYADADQTLTEKSKALRIVALGIRLGLMKDVAACEAAFKLLDDEFEARVAQKYPPGMEMKHTKAWMTWFNEGKPANDRRESAYTQMQAFMDGVRAEYRGIRTRLKEMIQPLQEKEKEVEKEREQEGSEKE</sequence>
<evidence type="ECO:0000256" key="1">
    <source>
        <dbReference type="SAM" id="MobiDB-lite"/>
    </source>
</evidence>
<accession>A0A450VVC5</accession>
<dbReference type="EMBL" id="CAADFK010000004">
    <property type="protein sequence ID" value="VFK08720.1"/>
    <property type="molecule type" value="Genomic_DNA"/>
</dbReference>
<dbReference type="AlphaFoldDB" id="A0A450VVC5"/>
<reference evidence="2" key="1">
    <citation type="submission" date="2019-02" db="EMBL/GenBank/DDBJ databases">
        <authorList>
            <person name="Gruber-Vodicka R. H."/>
            <person name="Seah K. B. B."/>
        </authorList>
    </citation>
    <scope>NUCLEOTIDE SEQUENCE</scope>
    <source>
        <strain evidence="2">BECK_S313</strain>
    </source>
</reference>
<feature type="region of interest" description="Disordered" evidence="1">
    <location>
        <begin position="199"/>
        <end position="221"/>
    </location>
</feature>
<evidence type="ECO:0000313" key="2">
    <source>
        <dbReference type="EMBL" id="VFK08720.1"/>
    </source>
</evidence>
<name>A0A450VVC5_9GAMM</name>
<proteinExistence type="predicted"/>
<organism evidence="2">
    <name type="scientific">Candidatus Kentrum sp. LPFa</name>
    <dbReference type="NCBI Taxonomy" id="2126335"/>
    <lineage>
        <taxon>Bacteria</taxon>
        <taxon>Pseudomonadati</taxon>
        <taxon>Pseudomonadota</taxon>
        <taxon>Gammaproteobacteria</taxon>
        <taxon>Candidatus Kentrum</taxon>
    </lineage>
</organism>
<protein>
    <submittedName>
        <fullName evidence="2">Uncharacterized protein</fullName>
    </submittedName>
</protein>